<protein>
    <recommendedName>
        <fullName evidence="4">ERCC5 protein</fullName>
    </recommendedName>
</protein>
<dbReference type="OrthoDB" id="31113at2759"/>
<feature type="region of interest" description="Disordered" evidence="1">
    <location>
        <begin position="211"/>
        <end position="239"/>
    </location>
</feature>
<feature type="non-terminal residue" evidence="2">
    <location>
        <position position="1"/>
    </location>
</feature>
<evidence type="ECO:0000313" key="2">
    <source>
        <dbReference type="EMBL" id="POI20144.1"/>
    </source>
</evidence>
<proteinExistence type="predicted"/>
<accession>A0A2P4S7R5</accession>
<evidence type="ECO:0000256" key="1">
    <source>
        <dbReference type="SAM" id="MobiDB-lite"/>
    </source>
</evidence>
<dbReference type="AlphaFoldDB" id="A0A2P4S7R5"/>
<dbReference type="Proteomes" id="UP000237246">
    <property type="component" value="Unassembled WGS sequence"/>
</dbReference>
<feature type="compositionally biased region" description="Basic and acidic residues" evidence="1">
    <location>
        <begin position="37"/>
        <end position="57"/>
    </location>
</feature>
<evidence type="ECO:0000313" key="3">
    <source>
        <dbReference type="Proteomes" id="UP000237246"/>
    </source>
</evidence>
<feature type="region of interest" description="Disordered" evidence="1">
    <location>
        <begin position="306"/>
        <end position="351"/>
    </location>
</feature>
<name>A0A2P4S7R5_BAMTH</name>
<evidence type="ECO:0008006" key="4">
    <source>
        <dbReference type="Google" id="ProtNLM"/>
    </source>
</evidence>
<sequence>TQYENEGGFVKEMESRRIISEDSSHYILIKGFQAKEATSKDLEATEGPSSEKSELNKINESPANAKLITSDKLQTEKDDNVVTAPPSPRTLLAIQAAMVESSSEEELGDEDKEQLNLTRSVMEDGSVSPRTVQAIQQALNDDDEKEEVVTVRTDRAQAERSKAKQFLLSSSDEEDQIPEVKEDKEILRSTIHSSNQAIIQDIEFGQKSQELGKSHVTPEGTSMSTDKNYSCADDTRKGKEVVDAEADGSKIDSTYLEDKDVSLCIQKPSCSSSQASRGPLIHGETTEFSKTEENLKVCKIAEEVHSQTENNVSEVQKETEILPATEGPKEEREGASQSEDSDSDGMCVLIE</sequence>
<feature type="region of interest" description="Disordered" evidence="1">
    <location>
        <begin position="37"/>
        <end position="87"/>
    </location>
</feature>
<reference evidence="2 3" key="1">
    <citation type="submission" date="2018-01" db="EMBL/GenBank/DDBJ databases">
        <title>Comparison of the Chinese Bamboo Partridge and Red Junglefowl genome sequences highlights the importance of demography in genome evolution.</title>
        <authorList>
            <person name="Tiley G.P."/>
            <person name="Kimball R.T."/>
            <person name="Braun E.L."/>
            <person name="Burleigh J.G."/>
        </authorList>
    </citation>
    <scope>NUCLEOTIDE SEQUENCE [LARGE SCALE GENOMIC DNA]</scope>
    <source>
        <strain evidence="2">RTK389</strain>
        <tissue evidence="2">Blood</tissue>
    </source>
</reference>
<comment type="caution">
    <text evidence="2">The sequence shown here is derived from an EMBL/GenBank/DDBJ whole genome shotgun (WGS) entry which is preliminary data.</text>
</comment>
<organism evidence="2 3">
    <name type="scientific">Bambusicola thoracicus</name>
    <name type="common">Chinese bamboo-partridge</name>
    <name type="synonym">Perdix thoracica</name>
    <dbReference type="NCBI Taxonomy" id="9083"/>
    <lineage>
        <taxon>Eukaryota</taxon>
        <taxon>Metazoa</taxon>
        <taxon>Chordata</taxon>
        <taxon>Craniata</taxon>
        <taxon>Vertebrata</taxon>
        <taxon>Euteleostomi</taxon>
        <taxon>Archelosauria</taxon>
        <taxon>Archosauria</taxon>
        <taxon>Dinosauria</taxon>
        <taxon>Saurischia</taxon>
        <taxon>Theropoda</taxon>
        <taxon>Coelurosauria</taxon>
        <taxon>Aves</taxon>
        <taxon>Neognathae</taxon>
        <taxon>Galloanserae</taxon>
        <taxon>Galliformes</taxon>
        <taxon>Phasianidae</taxon>
        <taxon>Perdicinae</taxon>
        <taxon>Bambusicola</taxon>
    </lineage>
</organism>
<dbReference type="EMBL" id="PPHD01088181">
    <property type="protein sequence ID" value="POI20144.1"/>
    <property type="molecule type" value="Genomic_DNA"/>
</dbReference>
<keyword evidence="3" id="KW-1185">Reference proteome</keyword>
<gene>
    <name evidence="2" type="ORF">CIB84_016109</name>
</gene>
<feature type="compositionally biased region" description="Polar residues" evidence="1">
    <location>
        <begin position="219"/>
        <end position="228"/>
    </location>
</feature>